<evidence type="ECO:0000313" key="2">
    <source>
        <dbReference type="Proteomes" id="UP001604336"/>
    </source>
</evidence>
<organism evidence="1 2">
    <name type="scientific">Abeliophyllum distichum</name>
    <dbReference type="NCBI Taxonomy" id="126358"/>
    <lineage>
        <taxon>Eukaryota</taxon>
        <taxon>Viridiplantae</taxon>
        <taxon>Streptophyta</taxon>
        <taxon>Embryophyta</taxon>
        <taxon>Tracheophyta</taxon>
        <taxon>Spermatophyta</taxon>
        <taxon>Magnoliopsida</taxon>
        <taxon>eudicotyledons</taxon>
        <taxon>Gunneridae</taxon>
        <taxon>Pentapetalae</taxon>
        <taxon>asterids</taxon>
        <taxon>lamiids</taxon>
        <taxon>Lamiales</taxon>
        <taxon>Oleaceae</taxon>
        <taxon>Forsythieae</taxon>
        <taxon>Abeliophyllum</taxon>
    </lineage>
</organism>
<keyword evidence="2" id="KW-1185">Reference proteome</keyword>
<comment type="caution">
    <text evidence="1">The sequence shown here is derived from an EMBL/GenBank/DDBJ whole genome shotgun (WGS) entry which is preliminary data.</text>
</comment>
<evidence type="ECO:0000313" key="1">
    <source>
        <dbReference type="EMBL" id="KAL2532394.1"/>
    </source>
</evidence>
<dbReference type="Proteomes" id="UP001604336">
    <property type="component" value="Unassembled WGS sequence"/>
</dbReference>
<protein>
    <submittedName>
        <fullName evidence="1">Uncharacterized protein</fullName>
    </submittedName>
</protein>
<accession>A0ABD1V4X9</accession>
<dbReference type="AlphaFoldDB" id="A0ABD1V4X9"/>
<dbReference type="EMBL" id="JBFOLK010000002">
    <property type="protein sequence ID" value="KAL2532394.1"/>
    <property type="molecule type" value="Genomic_DNA"/>
</dbReference>
<proteinExistence type="predicted"/>
<sequence length="105" mass="11919">MKFPTPEGVAKVCKNQTKARACYMNALRKVAKCEGVAPAVMTIHSEPMNLDHKEPDEKMILDEDIDLRIICSNSLTSQAEELKAFLVNPSEPTEELKWERSSRER</sequence>
<name>A0ABD1V4X9_9LAMI</name>
<gene>
    <name evidence="1" type="ORF">Adt_05745</name>
</gene>
<reference evidence="2" key="1">
    <citation type="submission" date="2024-07" db="EMBL/GenBank/DDBJ databases">
        <title>Two chromosome-level genome assemblies of Korean endemic species Abeliophyllum distichum and Forsythia ovata (Oleaceae).</title>
        <authorList>
            <person name="Jang H."/>
        </authorList>
    </citation>
    <scope>NUCLEOTIDE SEQUENCE [LARGE SCALE GENOMIC DNA]</scope>
</reference>